<dbReference type="EC" id="1.3.1.54" evidence="1"/>
<organism evidence="1 2">
    <name type="scientific">Pseudomonas syringae pv. pisi str. 1704B</name>
    <dbReference type="NCBI Taxonomy" id="629263"/>
    <lineage>
        <taxon>Bacteria</taxon>
        <taxon>Pseudomonadati</taxon>
        <taxon>Pseudomonadota</taxon>
        <taxon>Gammaproteobacteria</taxon>
        <taxon>Pseudomonadales</taxon>
        <taxon>Pseudomonadaceae</taxon>
        <taxon>Pseudomonas</taxon>
        <taxon>Pseudomonas syringae</taxon>
    </lineage>
</organism>
<proteinExistence type="predicted"/>
<dbReference type="EMBL" id="AEAI01004292">
    <property type="protein sequence ID" value="EGH49457.1"/>
    <property type="molecule type" value="Genomic_DNA"/>
</dbReference>
<dbReference type="GO" id="GO:0009236">
    <property type="term" value="P:cobalamin biosynthetic process"/>
    <property type="evidence" value="ECO:0007669"/>
    <property type="project" value="UniProtKB-UniPathway"/>
</dbReference>
<reference evidence="1 2" key="1">
    <citation type="journal article" date="2011" name="PLoS Pathog.">
        <title>Dynamic evolution of pathogenicity revealed by sequencing and comparative genomics of 19 Pseudomonas syringae isolates.</title>
        <authorList>
            <person name="Baltrus D.A."/>
            <person name="Nishimura M.T."/>
            <person name="Romanchuk A."/>
            <person name="Chang J.H."/>
            <person name="Mukhtar M.S."/>
            <person name="Cherkis K."/>
            <person name="Roach J."/>
            <person name="Grant S.R."/>
            <person name="Jones C.D."/>
            <person name="Dangl J.L."/>
        </authorList>
    </citation>
    <scope>NUCLEOTIDE SEQUENCE [LARGE SCALE GENOMIC DNA]</scope>
    <source>
        <strain evidence="1 2">1704B</strain>
    </source>
</reference>
<feature type="non-terminal residue" evidence="1">
    <location>
        <position position="46"/>
    </location>
</feature>
<evidence type="ECO:0000313" key="2">
    <source>
        <dbReference type="Proteomes" id="UP000004986"/>
    </source>
</evidence>
<sequence>LGALDDCPGNERCEVIGARGPFMLEDERQLFEQRRIDVLISKNSGS</sequence>
<dbReference type="GO" id="GO:0016994">
    <property type="term" value="F:precorrin-6A reductase activity"/>
    <property type="evidence" value="ECO:0007669"/>
    <property type="project" value="UniProtKB-EC"/>
</dbReference>
<dbReference type="AlphaFoldDB" id="F3GQV4"/>
<gene>
    <name evidence="1" type="ORF">PSYPI_46619</name>
</gene>
<keyword evidence="1" id="KW-0560">Oxidoreductase</keyword>
<name>F3GQV4_PSESJ</name>
<accession>F3GQV4</accession>
<dbReference type="Pfam" id="PF02571">
    <property type="entry name" value="CbiJ"/>
    <property type="match status" value="1"/>
</dbReference>
<feature type="non-terminal residue" evidence="1">
    <location>
        <position position="1"/>
    </location>
</feature>
<dbReference type="InterPro" id="IPR003723">
    <property type="entry name" value="Precorrin-6x_reduct"/>
</dbReference>
<dbReference type="UniPathway" id="UPA00148"/>
<protein>
    <submittedName>
        <fullName evidence="1">Cobalt-precorrin-6x reductase</fullName>
        <ecNumber evidence="1">1.3.1.54</ecNumber>
    </submittedName>
</protein>
<dbReference type="Proteomes" id="UP000004986">
    <property type="component" value="Unassembled WGS sequence"/>
</dbReference>
<keyword evidence="2" id="KW-1185">Reference proteome</keyword>
<dbReference type="PROSITE" id="PS51014">
    <property type="entry name" value="COBK_CBIJ"/>
    <property type="match status" value="1"/>
</dbReference>
<evidence type="ECO:0000313" key="1">
    <source>
        <dbReference type="EMBL" id="EGH49457.1"/>
    </source>
</evidence>
<comment type="caution">
    <text evidence="1">The sequence shown here is derived from an EMBL/GenBank/DDBJ whole genome shotgun (WGS) entry which is preliminary data.</text>
</comment>